<accession>A0ABN9X7B8</accession>
<organism evidence="1 2">
    <name type="scientific">Prorocentrum cordatum</name>
    <dbReference type="NCBI Taxonomy" id="2364126"/>
    <lineage>
        <taxon>Eukaryota</taxon>
        <taxon>Sar</taxon>
        <taxon>Alveolata</taxon>
        <taxon>Dinophyceae</taxon>
        <taxon>Prorocentrales</taxon>
        <taxon>Prorocentraceae</taxon>
        <taxon>Prorocentrum</taxon>
    </lineage>
</organism>
<protein>
    <submittedName>
        <fullName evidence="1">Uncharacterized protein</fullName>
    </submittedName>
</protein>
<dbReference type="EMBL" id="CAUYUJ010019838">
    <property type="protein sequence ID" value="CAK0894043.1"/>
    <property type="molecule type" value="Genomic_DNA"/>
</dbReference>
<comment type="caution">
    <text evidence="1">The sequence shown here is derived from an EMBL/GenBank/DDBJ whole genome shotgun (WGS) entry which is preliminary data.</text>
</comment>
<evidence type="ECO:0000313" key="1">
    <source>
        <dbReference type="EMBL" id="CAK0894043.1"/>
    </source>
</evidence>
<keyword evidence="2" id="KW-1185">Reference proteome</keyword>
<dbReference type="Proteomes" id="UP001189429">
    <property type="component" value="Unassembled WGS sequence"/>
</dbReference>
<proteinExistence type="predicted"/>
<gene>
    <name evidence="1" type="ORF">PCOR1329_LOCUS73193</name>
</gene>
<evidence type="ECO:0000313" key="2">
    <source>
        <dbReference type="Proteomes" id="UP001189429"/>
    </source>
</evidence>
<name>A0ABN9X7B8_9DINO</name>
<reference evidence="1" key="1">
    <citation type="submission" date="2023-10" db="EMBL/GenBank/DDBJ databases">
        <authorList>
            <person name="Chen Y."/>
            <person name="Shah S."/>
            <person name="Dougan E. K."/>
            <person name="Thang M."/>
            <person name="Chan C."/>
        </authorList>
    </citation>
    <scope>NUCLEOTIDE SEQUENCE [LARGE SCALE GENOMIC DNA]</scope>
</reference>
<sequence length="131" mass="14207">MCRPRQLRLPLRRVRLRLWPRLACALAARAGGHSAEAAGASGAAYGRTHLCVFIPTTARTRKDAALVGEALRTWASPEVQQAAGAWVRFVHPGNGSDWGRYAAPGIADAVARRRPRPAFPRAPASGPRLYF</sequence>